<organism evidence="2 3">
    <name type="scientific">Gimesia chilikensis</name>
    <dbReference type="NCBI Taxonomy" id="2605989"/>
    <lineage>
        <taxon>Bacteria</taxon>
        <taxon>Pseudomonadati</taxon>
        <taxon>Planctomycetota</taxon>
        <taxon>Planctomycetia</taxon>
        <taxon>Planctomycetales</taxon>
        <taxon>Planctomycetaceae</taxon>
        <taxon>Gimesia</taxon>
    </lineage>
</organism>
<feature type="signal peptide" evidence="1">
    <location>
        <begin position="1"/>
        <end position="22"/>
    </location>
</feature>
<keyword evidence="3" id="KW-1185">Reference proteome</keyword>
<evidence type="ECO:0000313" key="3">
    <source>
        <dbReference type="Proteomes" id="UP000320421"/>
    </source>
</evidence>
<gene>
    <name evidence="2" type="ORF">HG66A1_33440</name>
</gene>
<evidence type="ECO:0000256" key="1">
    <source>
        <dbReference type="SAM" id="SignalP"/>
    </source>
</evidence>
<reference evidence="2 3" key="1">
    <citation type="submission" date="2019-02" db="EMBL/GenBank/DDBJ databases">
        <title>Deep-cultivation of Planctomycetes and their phenomic and genomic characterization uncovers novel biology.</title>
        <authorList>
            <person name="Wiegand S."/>
            <person name="Jogler M."/>
            <person name="Boedeker C."/>
            <person name="Pinto D."/>
            <person name="Vollmers J."/>
            <person name="Rivas-Marin E."/>
            <person name="Kohn T."/>
            <person name="Peeters S.H."/>
            <person name="Heuer A."/>
            <person name="Rast P."/>
            <person name="Oberbeckmann S."/>
            <person name="Bunk B."/>
            <person name="Jeske O."/>
            <person name="Meyerdierks A."/>
            <person name="Storesund J.E."/>
            <person name="Kallscheuer N."/>
            <person name="Luecker S."/>
            <person name="Lage O.M."/>
            <person name="Pohl T."/>
            <person name="Merkel B.J."/>
            <person name="Hornburger P."/>
            <person name="Mueller R.-W."/>
            <person name="Bruemmer F."/>
            <person name="Labrenz M."/>
            <person name="Spormann A.M."/>
            <person name="Op den Camp H."/>
            <person name="Overmann J."/>
            <person name="Amann R."/>
            <person name="Jetten M.S.M."/>
            <person name="Mascher T."/>
            <person name="Medema M.H."/>
            <person name="Devos D.P."/>
            <person name="Kaster A.-K."/>
            <person name="Ovreas L."/>
            <person name="Rohde M."/>
            <person name="Galperin M.Y."/>
            <person name="Jogler C."/>
        </authorList>
    </citation>
    <scope>NUCLEOTIDE SEQUENCE [LARGE SCALE GENOMIC DNA]</scope>
    <source>
        <strain evidence="2 3">HG66A1</strain>
    </source>
</reference>
<feature type="chain" id="PRO_5022219929" description="Carboxypeptidase regulatory-like domain-containing protein" evidence="1">
    <location>
        <begin position="23"/>
        <end position="128"/>
    </location>
</feature>
<dbReference type="EMBL" id="CP036266">
    <property type="protein sequence ID" value="QDT21542.1"/>
    <property type="molecule type" value="Genomic_DNA"/>
</dbReference>
<dbReference type="RefSeq" id="WP_145186028.1">
    <property type="nucleotide sequence ID" value="NZ_CP036266.1"/>
</dbReference>
<dbReference type="Gene3D" id="2.60.40.1120">
    <property type="entry name" value="Carboxypeptidase-like, regulatory domain"/>
    <property type="match status" value="1"/>
</dbReference>
<protein>
    <recommendedName>
        <fullName evidence="4">Carboxypeptidase regulatory-like domain-containing protein</fullName>
    </recommendedName>
</protein>
<dbReference type="AlphaFoldDB" id="A0A517PQ93"/>
<evidence type="ECO:0000313" key="2">
    <source>
        <dbReference type="EMBL" id="QDT21542.1"/>
    </source>
</evidence>
<evidence type="ECO:0008006" key="4">
    <source>
        <dbReference type="Google" id="ProtNLM"/>
    </source>
</evidence>
<dbReference type="Proteomes" id="UP000320421">
    <property type="component" value="Chromosome"/>
</dbReference>
<accession>A0A517PQ93</accession>
<keyword evidence="1" id="KW-0732">Signal</keyword>
<dbReference type="OrthoDB" id="214323at2"/>
<proteinExistence type="predicted"/>
<name>A0A517PQ93_9PLAN</name>
<sequence precursor="true">MQKMKMIWSAGLCLGMMLLCTACGGSDSPDLGNVTGTITMDGAPLADAYVTFMPDTVRASSGKTDSAGKYELVYIRDEKGAALGDHKVVVSKLVNEKETIPPNYSDETELTAQVKSGENEINFDLSSK</sequence>